<protein>
    <recommendedName>
        <fullName evidence="4">DUF3500 domain-containing protein</fullName>
    </recommendedName>
</protein>
<dbReference type="AlphaFoldDB" id="A0A512NN52"/>
<keyword evidence="3" id="KW-1185">Reference proteome</keyword>
<dbReference type="Pfam" id="PF12006">
    <property type="entry name" value="DUF3500"/>
    <property type="match status" value="1"/>
</dbReference>
<gene>
    <name evidence="2" type="ORF">RSO01_75410</name>
</gene>
<dbReference type="EMBL" id="BKAJ01000160">
    <property type="protein sequence ID" value="GEP60375.1"/>
    <property type="molecule type" value="Genomic_DNA"/>
</dbReference>
<dbReference type="Proteomes" id="UP000321058">
    <property type="component" value="Unassembled WGS sequence"/>
</dbReference>
<feature type="region of interest" description="Disordered" evidence="1">
    <location>
        <begin position="238"/>
        <end position="259"/>
    </location>
</feature>
<dbReference type="RefSeq" id="WP_147155723.1">
    <property type="nucleotide sequence ID" value="NZ_BKAJ01000160.1"/>
</dbReference>
<organism evidence="2 3">
    <name type="scientific">Reyranella soli</name>
    <dbReference type="NCBI Taxonomy" id="1230389"/>
    <lineage>
        <taxon>Bacteria</taxon>
        <taxon>Pseudomonadati</taxon>
        <taxon>Pseudomonadota</taxon>
        <taxon>Alphaproteobacteria</taxon>
        <taxon>Hyphomicrobiales</taxon>
        <taxon>Reyranellaceae</taxon>
        <taxon>Reyranella</taxon>
    </lineage>
</organism>
<dbReference type="PANTHER" id="PTHR37489:SF1">
    <property type="entry name" value="DUF3500 DOMAIN-CONTAINING PROTEIN"/>
    <property type="match status" value="1"/>
</dbReference>
<reference evidence="2 3" key="1">
    <citation type="submission" date="2019-07" db="EMBL/GenBank/DDBJ databases">
        <title>Whole genome shotgun sequence of Reyranella soli NBRC 108950.</title>
        <authorList>
            <person name="Hosoyama A."/>
            <person name="Uohara A."/>
            <person name="Ohji S."/>
            <person name="Ichikawa N."/>
        </authorList>
    </citation>
    <scope>NUCLEOTIDE SEQUENCE [LARGE SCALE GENOMIC DNA]</scope>
    <source>
        <strain evidence="2 3">NBRC 108950</strain>
    </source>
</reference>
<evidence type="ECO:0000256" key="1">
    <source>
        <dbReference type="SAM" id="MobiDB-lite"/>
    </source>
</evidence>
<comment type="caution">
    <text evidence="2">The sequence shown here is derived from an EMBL/GenBank/DDBJ whole genome shotgun (WGS) entry which is preliminary data.</text>
</comment>
<dbReference type="PANTHER" id="PTHR37489">
    <property type="entry name" value="DUF3500 DOMAIN-CONTAINING PROTEIN"/>
    <property type="match status" value="1"/>
</dbReference>
<evidence type="ECO:0000313" key="2">
    <source>
        <dbReference type="EMBL" id="GEP60375.1"/>
    </source>
</evidence>
<name>A0A512NN52_9HYPH</name>
<dbReference type="InterPro" id="IPR021889">
    <property type="entry name" value="DUF3500"/>
</dbReference>
<dbReference type="OrthoDB" id="581140at2"/>
<sequence length="299" mass="32829">MPHDGWHPHDHLHHHAHERPTRRLVLAAATFLPFGGASAQGADAQQRIAEQANRFLALLDDRQRGHVLIAFDTANRLDWHYIPRSRSGLSLGEMTPAQADAARALFATVLNEQGLKLLDGVRLLEGVLREQQGSWRDPSRYYLSVFGTPGRFPWGWRFEGHHLSLNVALPAPGHVAVTPFFVGAHPATVREGPNKGFRLLGGAEDLARQIMTGLNDSQRRTALIANRSFGEIVASPQREQDLGQPRGLELGAMDGPTRQRVEAPTTSIRYGATLRPTSATTPWPSTIVASRIADGRSPS</sequence>
<evidence type="ECO:0008006" key="4">
    <source>
        <dbReference type="Google" id="ProtNLM"/>
    </source>
</evidence>
<accession>A0A512NN52</accession>
<proteinExistence type="predicted"/>
<evidence type="ECO:0000313" key="3">
    <source>
        <dbReference type="Proteomes" id="UP000321058"/>
    </source>
</evidence>